<evidence type="ECO:0000256" key="7">
    <source>
        <dbReference type="ARBA" id="ARBA00022989"/>
    </source>
</evidence>
<evidence type="ECO:0000256" key="5">
    <source>
        <dbReference type="ARBA" id="ARBA00022519"/>
    </source>
</evidence>
<feature type="transmembrane region" description="Helical" evidence="9">
    <location>
        <begin position="12"/>
        <end position="32"/>
    </location>
</feature>
<feature type="transmembrane region" description="Helical" evidence="9">
    <location>
        <begin position="243"/>
        <end position="264"/>
    </location>
</feature>
<keyword evidence="6 9" id="KW-0812">Transmembrane</keyword>
<keyword evidence="4" id="KW-1003">Cell membrane</keyword>
<gene>
    <name evidence="11" type="ORF">KFZ77_10505</name>
</gene>
<feature type="transmembrane region" description="Helical" evidence="9">
    <location>
        <begin position="78"/>
        <end position="100"/>
    </location>
</feature>
<keyword evidence="7 9" id="KW-1133">Transmembrane helix</keyword>
<dbReference type="InterPro" id="IPR050901">
    <property type="entry name" value="BP-dep_ABC_trans_perm"/>
</dbReference>
<evidence type="ECO:0000259" key="10">
    <source>
        <dbReference type="PROSITE" id="PS50928"/>
    </source>
</evidence>
<dbReference type="SUPFAM" id="SSF161098">
    <property type="entry name" value="MetI-like"/>
    <property type="match status" value="1"/>
</dbReference>
<sequence length="280" mass="31172">MAANKRSLKRIGFYSGLVVFLFATLLPFFVMLMTSFKSPKEAISRHPTLLPQHWTLEHYRDIFDPLIFPFLTYFRNSLVVSVIASAIAVFIGILGAYALSRLRFKGRATINASFYTVYMFSGILLVVPLFKIITALGLYDTELALIVTMVTQTLPTAVFMLKSYFDTIPDEIEEAAMVDGLNRLQIIFYITVPLAISGLVSVFVYCFMVAWNDYLFASIFLSSASNFTLPVGLNALFSTPDYVWGRMMAASLVTALPVIVMYALSERFIKSGLTAGGVKG</sequence>
<dbReference type="Proteomes" id="UP001156318">
    <property type="component" value="Chromosome"/>
</dbReference>
<protein>
    <submittedName>
        <fullName evidence="11">Carbohydrate ABC transporter permease</fullName>
    </submittedName>
</protein>
<dbReference type="PROSITE" id="PS50928">
    <property type="entry name" value="ABC_TM1"/>
    <property type="match status" value="1"/>
</dbReference>
<dbReference type="PANTHER" id="PTHR32243:SF18">
    <property type="entry name" value="INNER MEMBRANE ABC TRANSPORTER PERMEASE PROTEIN YCJP"/>
    <property type="match status" value="1"/>
</dbReference>
<evidence type="ECO:0000256" key="2">
    <source>
        <dbReference type="ARBA" id="ARBA00009047"/>
    </source>
</evidence>
<feature type="transmembrane region" description="Helical" evidence="9">
    <location>
        <begin position="186"/>
        <end position="207"/>
    </location>
</feature>
<feature type="transmembrane region" description="Helical" evidence="9">
    <location>
        <begin position="112"/>
        <end position="139"/>
    </location>
</feature>
<reference evidence="11 12" key="1">
    <citation type="submission" date="2021-05" db="EMBL/GenBank/DDBJ databases">
        <title>Isolation, identification, and the growth promoting effects of Pantoea dispersa strain YSD J2 from the aboveground leaves of Cyperus esculentus L.Var. Sativus.</title>
        <authorList>
            <person name="Wang S."/>
            <person name="Tang X.M."/>
            <person name="Huang Y.N."/>
        </authorList>
    </citation>
    <scope>NUCLEOTIDE SEQUENCE [LARGE SCALE GENOMIC DNA]</scope>
    <source>
        <strain evidence="12">YSD YN2</strain>
    </source>
</reference>
<evidence type="ECO:0000256" key="4">
    <source>
        <dbReference type="ARBA" id="ARBA00022475"/>
    </source>
</evidence>
<dbReference type="InterPro" id="IPR000515">
    <property type="entry name" value="MetI-like"/>
</dbReference>
<evidence type="ECO:0000313" key="12">
    <source>
        <dbReference type="Proteomes" id="UP001156318"/>
    </source>
</evidence>
<organism evidence="11 12">
    <name type="scientific">Siccibacter colletis</name>
    <dbReference type="NCBI Taxonomy" id="1505757"/>
    <lineage>
        <taxon>Bacteria</taxon>
        <taxon>Pseudomonadati</taxon>
        <taxon>Pseudomonadota</taxon>
        <taxon>Gammaproteobacteria</taxon>
        <taxon>Enterobacterales</taxon>
        <taxon>Enterobacteriaceae</taxon>
        <taxon>Siccibacter</taxon>
    </lineage>
</organism>
<keyword evidence="12" id="KW-1185">Reference proteome</keyword>
<evidence type="ECO:0000256" key="6">
    <source>
        <dbReference type="ARBA" id="ARBA00022692"/>
    </source>
</evidence>
<dbReference type="PANTHER" id="PTHR32243">
    <property type="entry name" value="MALTOSE TRANSPORT SYSTEM PERMEASE-RELATED"/>
    <property type="match status" value="1"/>
</dbReference>
<comment type="subcellular location">
    <subcellularLocation>
        <location evidence="1">Cell inner membrane</location>
        <topology evidence="1">Multi-pass membrane protein</topology>
    </subcellularLocation>
    <subcellularLocation>
        <location evidence="9">Cell membrane</location>
        <topology evidence="9">Multi-pass membrane protein</topology>
    </subcellularLocation>
</comment>
<keyword evidence="3 9" id="KW-0813">Transport</keyword>
<feature type="transmembrane region" description="Helical" evidence="9">
    <location>
        <begin position="214"/>
        <end position="237"/>
    </location>
</feature>
<dbReference type="EMBL" id="CP074352">
    <property type="protein sequence ID" value="UYU30331.1"/>
    <property type="molecule type" value="Genomic_DNA"/>
</dbReference>
<dbReference type="Gene3D" id="1.10.3720.10">
    <property type="entry name" value="MetI-like"/>
    <property type="match status" value="1"/>
</dbReference>
<name>A0ABY6JD58_9ENTR</name>
<evidence type="ECO:0000256" key="3">
    <source>
        <dbReference type="ARBA" id="ARBA00022448"/>
    </source>
</evidence>
<keyword evidence="8 9" id="KW-0472">Membrane</keyword>
<dbReference type="InterPro" id="IPR035906">
    <property type="entry name" value="MetI-like_sf"/>
</dbReference>
<comment type="similarity">
    <text evidence="2">Belongs to the binding-protein-dependent transport system permease family. MalFG subfamily.</text>
</comment>
<dbReference type="Pfam" id="PF00528">
    <property type="entry name" value="BPD_transp_1"/>
    <property type="match status" value="1"/>
</dbReference>
<keyword evidence="5" id="KW-0997">Cell inner membrane</keyword>
<feature type="domain" description="ABC transmembrane type-1" evidence="10">
    <location>
        <begin position="74"/>
        <end position="265"/>
    </location>
</feature>
<proteinExistence type="inferred from homology"/>
<evidence type="ECO:0000256" key="1">
    <source>
        <dbReference type="ARBA" id="ARBA00004429"/>
    </source>
</evidence>
<evidence type="ECO:0000313" key="11">
    <source>
        <dbReference type="EMBL" id="UYU30331.1"/>
    </source>
</evidence>
<accession>A0ABY6JD58</accession>
<evidence type="ECO:0000256" key="9">
    <source>
        <dbReference type="RuleBase" id="RU363032"/>
    </source>
</evidence>
<evidence type="ECO:0000256" key="8">
    <source>
        <dbReference type="ARBA" id="ARBA00023136"/>
    </source>
</evidence>
<dbReference type="RefSeq" id="WP_031524564.1">
    <property type="nucleotide sequence ID" value="NZ_CP074352.1"/>
</dbReference>
<dbReference type="CDD" id="cd06261">
    <property type="entry name" value="TM_PBP2"/>
    <property type="match status" value="1"/>
</dbReference>